<feature type="transmembrane region" description="Helical" evidence="6">
    <location>
        <begin position="139"/>
        <end position="160"/>
    </location>
</feature>
<comment type="caution">
    <text evidence="8">The sequence shown here is derived from an EMBL/GenBank/DDBJ whole genome shotgun (WGS) entry which is preliminary data.</text>
</comment>
<evidence type="ECO:0000256" key="2">
    <source>
        <dbReference type="ARBA" id="ARBA00022448"/>
    </source>
</evidence>
<feature type="transmembrane region" description="Helical" evidence="6">
    <location>
        <begin position="44"/>
        <end position="61"/>
    </location>
</feature>
<keyword evidence="2" id="KW-0813">Transport</keyword>
<dbReference type="Gene3D" id="1.20.1250.20">
    <property type="entry name" value="MFS general substrate transporter like domains"/>
    <property type="match status" value="1"/>
</dbReference>
<dbReference type="InterPro" id="IPR020846">
    <property type="entry name" value="MFS_dom"/>
</dbReference>
<feature type="transmembrane region" description="Helical" evidence="6">
    <location>
        <begin position="254"/>
        <end position="272"/>
    </location>
</feature>
<feature type="transmembrane region" description="Helical" evidence="6">
    <location>
        <begin position="293"/>
        <end position="319"/>
    </location>
</feature>
<dbReference type="Proteomes" id="UP001597343">
    <property type="component" value="Unassembled WGS sequence"/>
</dbReference>
<evidence type="ECO:0000256" key="1">
    <source>
        <dbReference type="ARBA" id="ARBA00004651"/>
    </source>
</evidence>
<evidence type="ECO:0000313" key="8">
    <source>
        <dbReference type="EMBL" id="MFD2170951.1"/>
    </source>
</evidence>
<feature type="transmembrane region" description="Helical" evidence="6">
    <location>
        <begin position="381"/>
        <end position="400"/>
    </location>
</feature>
<feature type="transmembrane region" description="Helical" evidence="6">
    <location>
        <begin position="172"/>
        <end position="192"/>
    </location>
</feature>
<sequence>MNQLQMCSRADHNIRIIFWATLFGSVNFLEPILTLFYFERGLSEAGVLWITLCWCSSVLLFEVPTGVVADRFGAKASFLVGTFVAMMSTVVLFFADSLLLFCLSNVLSGIAVTFFSGAEEALVYESLKQEGRSDEMSGVMGKISSAIYVPAIVTTLFGAYWARDLAEDQFRLLILLGLIAQAVQLLLMMRIVNSDQEEGFRDNPFQHVRNGWNLIRKTPDLIKLFINFTVVFIPTVVVFGKFEQPFLNQAGLPVEWLGLLYAGGALLALFLSRKIDWLTDRFSRLSLMRVTGLLSFLMVLIATFVQSSLAVAITVYFVLRIARTVRYPLYSHLVNGYIPSGSRATTLSLLSIADSMFDLLIIGAVALIASFGWEGLSTTSMTVIFGVCALVILLGNLAPIREPKGAAELESHTERS</sequence>
<evidence type="ECO:0000256" key="6">
    <source>
        <dbReference type="SAM" id="Phobius"/>
    </source>
</evidence>
<evidence type="ECO:0000256" key="4">
    <source>
        <dbReference type="ARBA" id="ARBA00022989"/>
    </source>
</evidence>
<dbReference type="InterPro" id="IPR011701">
    <property type="entry name" value="MFS"/>
</dbReference>
<dbReference type="PANTHER" id="PTHR23530:SF1">
    <property type="entry name" value="PERMEASE, MAJOR FACILITATOR SUPERFAMILY-RELATED"/>
    <property type="match status" value="1"/>
</dbReference>
<evidence type="ECO:0000256" key="3">
    <source>
        <dbReference type="ARBA" id="ARBA00022692"/>
    </source>
</evidence>
<keyword evidence="4 6" id="KW-1133">Transmembrane helix</keyword>
<dbReference type="RefSeq" id="WP_386047363.1">
    <property type="nucleotide sequence ID" value="NZ_JBHUIO010000008.1"/>
</dbReference>
<comment type="subcellular location">
    <subcellularLocation>
        <location evidence="1">Cell membrane</location>
        <topology evidence="1">Multi-pass membrane protein</topology>
    </subcellularLocation>
</comment>
<dbReference type="PROSITE" id="PS50850">
    <property type="entry name" value="MFS"/>
    <property type="match status" value="1"/>
</dbReference>
<dbReference type="Pfam" id="PF07690">
    <property type="entry name" value="MFS_1"/>
    <property type="match status" value="1"/>
</dbReference>
<dbReference type="PANTHER" id="PTHR23530">
    <property type="entry name" value="TRANSPORT PROTEIN-RELATED"/>
    <property type="match status" value="1"/>
</dbReference>
<keyword evidence="9" id="KW-1185">Reference proteome</keyword>
<feature type="transmembrane region" description="Helical" evidence="6">
    <location>
        <begin position="347"/>
        <end position="369"/>
    </location>
</feature>
<keyword evidence="3 6" id="KW-0812">Transmembrane</keyword>
<evidence type="ECO:0000256" key="5">
    <source>
        <dbReference type="ARBA" id="ARBA00023136"/>
    </source>
</evidence>
<proteinExistence type="predicted"/>
<accession>A0ABW5A072</accession>
<dbReference type="SUPFAM" id="SSF103473">
    <property type="entry name" value="MFS general substrate transporter"/>
    <property type="match status" value="1"/>
</dbReference>
<evidence type="ECO:0000313" key="9">
    <source>
        <dbReference type="Proteomes" id="UP001597343"/>
    </source>
</evidence>
<gene>
    <name evidence="8" type="ORF">ACFSOY_13245</name>
</gene>
<dbReference type="EMBL" id="JBHUIO010000008">
    <property type="protein sequence ID" value="MFD2170951.1"/>
    <property type="molecule type" value="Genomic_DNA"/>
</dbReference>
<feature type="transmembrane region" description="Helical" evidence="6">
    <location>
        <begin position="224"/>
        <end position="242"/>
    </location>
</feature>
<organism evidence="8 9">
    <name type="scientific">Tumebacillus lipolyticus</name>
    <dbReference type="NCBI Taxonomy" id="1280370"/>
    <lineage>
        <taxon>Bacteria</taxon>
        <taxon>Bacillati</taxon>
        <taxon>Bacillota</taxon>
        <taxon>Bacilli</taxon>
        <taxon>Bacillales</taxon>
        <taxon>Alicyclobacillaceae</taxon>
        <taxon>Tumebacillus</taxon>
    </lineage>
</organism>
<feature type="transmembrane region" description="Helical" evidence="6">
    <location>
        <begin position="73"/>
        <end position="92"/>
    </location>
</feature>
<evidence type="ECO:0000259" key="7">
    <source>
        <dbReference type="PROSITE" id="PS50850"/>
    </source>
</evidence>
<name>A0ABW5A072_9BACL</name>
<reference evidence="9" key="1">
    <citation type="journal article" date="2019" name="Int. J. Syst. Evol. Microbiol.">
        <title>The Global Catalogue of Microorganisms (GCM) 10K type strain sequencing project: providing services to taxonomists for standard genome sequencing and annotation.</title>
        <authorList>
            <consortium name="The Broad Institute Genomics Platform"/>
            <consortium name="The Broad Institute Genome Sequencing Center for Infectious Disease"/>
            <person name="Wu L."/>
            <person name="Ma J."/>
        </authorList>
    </citation>
    <scope>NUCLEOTIDE SEQUENCE [LARGE SCALE GENOMIC DNA]</scope>
    <source>
        <strain evidence="9">CGMCC 1.13574</strain>
    </source>
</reference>
<protein>
    <submittedName>
        <fullName evidence="8">MFS transporter</fullName>
    </submittedName>
</protein>
<feature type="transmembrane region" description="Helical" evidence="6">
    <location>
        <begin position="16"/>
        <end position="38"/>
    </location>
</feature>
<feature type="domain" description="Major facilitator superfamily (MFS) profile" evidence="7">
    <location>
        <begin position="1"/>
        <end position="404"/>
    </location>
</feature>
<dbReference type="InterPro" id="IPR053160">
    <property type="entry name" value="MFS_DHA3_Transporter"/>
</dbReference>
<keyword evidence="5 6" id="KW-0472">Membrane</keyword>
<dbReference type="InterPro" id="IPR036259">
    <property type="entry name" value="MFS_trans_sf"/>
</dbReference>